<keyword evidence="3" id="KW-1185">Reference proteome</keyword>
<reference evidence="2 3" key="1">
    <citation type="submission" date="2016-03" db="EMBL/GenBank/DDBJ databases">
        <title>Fine-scale spatial genetic structure of a fungal parasite of coffee scale insects.</title>
        <authorList>
            <person name="Jackson D."/>
            <person name="Zemenick K.A."/>
            <person name="Malloure B."/>
            <person name="Quandt C.A."/>
            <person name="James T.Y."/>
        </authorList>
    </citation>
    <scope>NUCLEOTIDE SEQUENCE [LARGE SCALE GENOMIC DNA]</scope>
    <source>
        <strain evidence="2 3">UM487</strain>
    </source>
</reference>
<dbReference type="PANTHER" id="PTHR17630">
    <property type="entry name" value="DIENELACTONE HYDROLASE"/>
    <property type="match status" value="1"/>
</dbReference>
<dbReference type="GO" id="GO:0016787">
    <property type="term" value="F:hydrolase activity"/>
    <property type="evidence" value="ECO:0007669"/>
    <property type="project" value="InterPro"/>
</dbReference>
<evidence type="ECO:0000313" key="3">
    <source>
        <dbReference type="Proteomes" id="UP000243081"/>
    </source>
</evidence>
<sequence>MASNPPARCCTLGTLHEGEPKGKTIKIDNTIEAYVATPADKTARKDVGILYLPDVIGIWQNAQLMADAFAERGYLTILVDLFNGDPVPLNRPEGFELSQWVAHGSSGDNPHTKETIDPIIVKAIQAIRDMGVKHVGAAGYCFGAKYLVRHYKNGIDVGYSAHPSFVEEEELAAITGPFAISAAETDSIFPAEKRHKSEVILAKTKQPYQINLFSGTSHGFAVRGDLSDKQQKFAKEQAFLQAVTWFDQHLG</sequence>
<protein>
    <recommendedName>
        <fullName evidence="1">Dienelactone hydrolase domain-containing protein</fullName>
    </recommendedName>
</protein>
<dbReference type="OMA" id="GDNPHTP"/>
<name>A0A179IA75_CORDF</name>
<evidence type="ECO:0000313" key="2">
    <source>
        <dbReference type="EMBL" id="OAQ99184.1"/>
    </source>
</evidence>
<feature type="domain" description="Dienelactone hydrolase" evidence="1">
    <location>
        <begin position="31"/>
        <end position="249"/>
    </location>
</feature>
<dbReference type="AlphaFoldDB" id="A0A179IA75"/>
<dbReference type="InterPro" id="IPR029058">
    <property type="entry name" value="AB_hydrolase_fold"/>
</dbReference>
<comment type="caution">
    <text evidence="2">The sequence shown here is derived from an EMBL/GenBank/DDBJ whole genome shotgun (WGS) entry which is preliminary data.</text>
</comment>
<dbReference type="PANTHER" id="PTHR17630:SF44">
    <property type="entry name" value="PROTEIN AIM2"/>
    <property type="match status" value="1"/>
</dbReference>
<accession>A0A179IA75</accession>
<dbReference type="OrthoDB" id="17560at2759"/>
<dbReference type="Pfam" id="PF01738">
    <property type="entry name" value="DLH"/>
    <property type="match status" value="1"/>
</dbReference>
<dbReference type="InterPro" id="IPR002925">
    <property type="entry name" value="Dienelactn_hydro"/>
</dbReference>
<dbReference type="SUPFAM" id="SSF53474">
    <property type="entry name" value="alpha/beta-Hydrolases"/>
    <property type="match status" value="1"/>
</dbReference>
<evidence type="ECO:0000259" key="1">
    <source>
        <dbReference type="Pfam" id="PF01738"/>
    </source>
</evidence>
<gene>
    <name evidence="2" type="ORF">LLEC1_07296</name>
</gene>
<dbReference type="EMBL" id="LUKN01002370">
    <property type="protein sequence ID" value="OAQ99184.1"/>
    <property type="molecule type" value="Genomic_DNA"/>
</dbReference>
<organism evidence="2 3">
    <name type="scientific">Cordyceps confragosa</name>
    <name type="common">Lecanicillium lecanii</name>
    <dbReference type="NCBI Taxonomy" id="2714763"/>
    <lineage>
        <taxon>Eukaryota</taxon>
        <taxon>Fungi</taxon>
        <taxon>Dikarya</taxon>
        <taxon>Ascomycota</taxon>
        <taxon>Pezizomycotina</taxon>
        <taxon>Sordariomycetes</taxon>
        <taxon>Hypocreomycetidae</taxon>
        <taxon>Hypocreales</taxon>
        <taxon>Cordycipitaceae</taxon>
        <taxon>Akanthomyces</taxon>
    </lineage>
</organism>
<dbReference type="Gene3D" id="3.40.50.1820">
    <property type="entry name" value="alpha/beta hydrolase"/>
    <property type="match status" value="1"/>
</dbReference>
<dbReference type="Proteomes" id="UP000243081">
    <property type="component" value="Unassembled WGS sequence"/>
</dbReference>
<proteinExistence type="predicted"/>